<evidence type="ECO:0000256" key="3">
    <source>
        <dbReference type="PROSITE-ProRule" id="PRU00192"/>
    </source>
</evidence>
<evidence type="ECO:0000259" key="6">
    <source>
        <dbReference type="PROSITE" id="PS50002"/>
    </source>
</evidence>
<accession>M2M7J7</accession>
<dbReference type="PANTHER" id="PTHR46128">
    <property type="entry name" value="MITOCHONDRIAL GROUP I INTRON SPLICING FACTOR CCM1"/>
    <property type="match status" value="1"/>
</dbReference>
<evidence type="ECO:0000256" key="1">
    <source>
        <dbReference type="ARBA" id="ARBA00007626"/>
    </source>
</evidence>
<dbReference type="InterPro" id="IPR036028">
    <property type="entry name" value="SH3-like_dom_sf"/>
</dbReference>
<gene>
    <name evidence="7" type="ORF">BAUCODRAFT_151710</name>
</gene>
<dbReference type="HOGENOM" id="CLU_320771_0_0_1"/>
<dbReference type="STRING" id="717646.M2M7J7"/>
<evidence type="ECO:0000256" key="2">
    <source>
        <dbReference type="ARBA" id="ARBA00022443"/>
    </source>
</evidence>
<dbReference type="eggNOG" id="KOG4197">
    <property type="taxonomic scope" value="Eukaryota"/>
</dbReference>
<dbReference type="SMART" id="SM00326">
    <property type="entry name" value="SH3"/>
    <property type="match status" value="1"/>
</dbReference>
<dbReference type="EMBL" id="KB445562">
    <property type="protein sequence ID" value="EMC92296.1"/>
    <property type="molecule type" value="Genomic_DNA"/>
</dbReference>
<feature type="repeat" description="PPR" evidence="4">
    <location>
        <begin position="460"/>
        <end position="494"/>
    </location>
</feature>
<dbReference type="SUPFAM" id="SSF50044">
    <property type="entry name" value="SH3-domain"/>
    <property type="match status" value="1"/>
</dbReference>
<dbReference type="Proteomes" id="UP000011761">
    <property type="component" value="Unassembled WGS sequence"/>
</dbReference>
<dbReference type="PROSITE" id="PS51375">
    <property type="entry name" value="PPR"/>
    <property type="match status" value="2"/>
</dbReference>
<comment type="similarity">
    <text evidence="1">Belongs to the PPR family. P subfamily.</text>
</comment>
<dbReference type="PANTHER" id="PTHR46128:SF329">
    <property type="entry name" value="MITOCHONDRIAL GROUP I INTRON SPLICING FACTOR DMR1"/>
    <property type="match status" value="1"/>
</dbReference>
<name>M2M7J7_BAUPA</name>
<keyword evidence="2 3" id="KW-0728">SH3 domain</keyword>
<dbReference type="PROSITE" id="PS50002">
    <property type="entry name" value="SH3"/>
    <property type="match status" value="1"/>
</dbReference>
<proteinExistence type="inferred from homology"/>
<reference evidence="7 8" key="1">
    <citation type="journal article" date="2012" name="PLoS Pathog.">
        <title>Diverse lifestyles and strategies of plant pathogenesis encoded in the genomes of eighteen Dothideomycetes fungi.</title>
        <authorList>
            <person name="Ohm R.A."/>
            <person name="Feau N."/>
            <person name="Henrissat B."/>
            <person name="Schoch C.L."/>
            <person name="Horwitz B.A."/>
            <person name="Barry K.W."/>
            <person name="Condon B.J."/>
            <person name="Copeland A.C."/>
            <person name="Dhillon B."/>
            <person name="Glaser F."/>
            <person name="Hesse C.N."/>
            <person name="Kosti I."/>
            <person name="LaButti K."/>
            <person name="Lindquist E.A."/>
            <person name="Lucas S."/>
            <person name="Salamov A.A."/>
            <person name="Bradshaw R.E."/>
            <person name="Ciuffetti L."/>
            <person name="Hamelin R.C."/>
            <person name="Kema G.H.J."/>
            <person name="Lawrence C."/>
            <person name="Scott J.A."/>
            <person name="Spatafora J.W."/>
            <person name="Turgeon B.G."/>
            <person name="de Wit P.J.G.M."/>
            <person name="Zhong S."/>
            <person name="Goodwin S.B."/>
            <person name="Grigoriev I.V."/>
        </authorList>
    </citation>
    <scope>NUCLEOTIDE SEQUENCE [LARGE SCALE GENOMIC DNA]</scope>
    <source>
        <strain evidence="7 8">UAMH 10762</strain>
    </source>
</reference>
<dbReference type="Gene3D" id="2.30.30.40">
    <property type="entry name" value="SH3 Domains"/>
    <property type="match status" value="1"/>
</dbReference>
<dbReference type="InterPro" id="IPR001452">
    <property type="entry name" value="SH3_domain"/>
</dbReference>
<feature type="domain" description="SH3" evidence="6">
    <location>
        <begin position="236"/>
        <end position="305"/>
    </location>
</feature>
<dbReference type="AlphaFoldDB" id="M2M7J7"/>
<dbReference type="OrthoDB" id="185373at2759"/>
<dbReference type="InterPro" id="IPR011990">
    <property type="entry name" value="TPR-like_helical_dom_sf"/>
</dbReference>
<dbReference type="RefSeq" id="XP_007680700.1">
    <property type="nucleotide sequence ID" value="XM_007682510.1"/>
</dbReference>
<feature type="repeat" description="PPR" evidence="4">
    <location>
        <begin position="610"/>
        <end position="644"/>
    </location>
</feature>
<dbReference type="Gene3D" id="1.25.40.10">
    <property type="entry name" value="Tetratricopeptide repeat domain"/>
    <property type="match status" value="3"/>
</dbReference>
<feature type="region of interest" description="Disordered" evidence="5">
    <location>
        <begin position="305"/>
        <end position="329"/>
    </location>
</feature>
<organism evidence="7 8">
    <name type="scientific">Baudoinia panamericana (strain UAMH 10762)</name>
    <name type="common">Angels' share fungus</name>
    <name type="synonym">Baudoinia compniacensis (strain UAMH 10762)</name>
    <dbReference type="NCBI Taxonomy" id="717646"/>
    <lineage>
        <taxon>Eukaryota</taxon>
        <taxon>Fungi</taxon>
        <taxon>Dikarya</taxon>
        <taxon>Ascomycota</taxon>
        <taxon>Pezizomycotina</taxon>
        <taxon>Dothideomycetes</taxon>
        <taxon>Dothideomycetidae</taxon>
        <taxon>Mycosphaerellales</taxon>
        <taxon>Teratosphaeriaceae</taxon>
        <taxon>Baudoinia</taxon>
    </lineage>
</organism>
<evidence type="ECO:0000313" key="8">
    <source>
        <dbReference type="Proteomes" id="UP000011761"/>
    </source>
</evidence>
<feature type="region of interest" description="Disordered" evidence="5">
    <location>
        <begin position="351"/>
        <end position="373"/>
    </location>
</feature>
<evidence type="ECO:0000313" key="7">
    <source>
        <dbReference type="EMBL" id="EMC92296.1"/>
    </source>
</evidence>
<protein>
    <recommendedName>
        <fullName evidence="6">SH3 domain-containing protein</fullName>
    </recommendedName>
</protein>
<dbReference type="InterPro" id="IPR002885">
    <property type="entry name" value="PPR_rpt"/>
</dbReference>
<dbReference type="KEGG" id="bcom:BAUCODRAFT_151710"/>
<dbReference type="Pfam" id="PF13041">
    <property type="entry name" value="PPR_2"/>
    <property type="match status" value="1"/>
</dbReference>
<dbReference type="GeneID" id="19109161"/>
<keyword evidence="8" id="KW-1185">Reference proteome</keyword>
<feature type="region of interest" description="Disordered" evidence="5">
    <location>
        <begin position="534"/>
        <end position="556"/>
    </location>
</feature>
<dbReference type="InterPro" id="IPR050872">
    <property type="entry name" value="PPR_P_subfamily"/>
</dbReference>
<feature type="compositionally biased region" description="Polar residues" evidence="5">
    <location>
        <begin position="351"/>
        <end position="368"/>
    </location>
</feature>
<dbReference type="NCBIfam" id="TIGR00756">
    <property type="entry name" value="PPR"/>
    <property type="match status" value="2"/>
</dbReference>
<evidence type="ECO:0000256" key="4">
    <source>
        <dbReference type="PROSITE-ProRule" id="PRU00708"/>
    </source>
</evidence>
<sequence length="904" mass="100760">MAQRAHEGTPREETLSETMEVWNLALWARMRRQPEALKPTAALDWSCMPSSTTFTALLHEPQHQHLDFAQVLELLLPSVRAWLKADSARLLTRDYASSAYITLDVLRKAQPNPNYAPLLAFLETAFTRHRGAGVPMQLQKHMDELQIHLDSASGVQLLQQYEAVIRNFGMIYKPATTRAQPSPDPEAKESNVLNDVNETLPETAQQIVSNATKDNQNHDFFEAMGSNANAVGQDLRSPPTVRMLYNYEAPDTGVLSVTEGTEVSIVEPDAGDGWVLVKLLQSRSDVEASRSEIWVPASYLQMTDSSPEHVNADAPRPGAGEDTKTSLHLHTSPTADASHLTATAASTVELQSDTQSATLSLPSLPESSDTSEDWRDAATNRFVNLRMDRLNTAIAKLQLGLAEHIKEEVLEYARNPNRAAAGLPNKLYERLMLALLTLHSAGSAIEVWNHLVGDLKRQPTTRTFTVMMQGAQQVRDVNGMERFWQKMRDAGVQPDTYAWSTRIHGLIRGGKLDQGLMALTECGNDWLSAARTSKNTEVATGSRHGGRQKTPTQAPEPRIDDLAKLEGEINGVPKPDIIVMNSAISGLAVGADRLIPKVLSWGRKFGIQPDLVTYNALLGVSMRNGMIDEALSILMRMQERGMATDGTTWTVMLDSMLREQTLHDLTHEEQERRVMGFITALDAISESSSDSSGPSALNEKSYALVIDRLLKWYKNSSAANAVLAHMMDKGLKPTPHIYTVLMTHHFQREPQPDFEAAESLWRHIQAAEAGRGLAVDDVLYDRMIEGYAQHHQAVGIQPVLHFLDRMKNQHRRPSWRAMECAARALAERGMWDRLTRLVADAKQELQEGSESQLLVGKRNYGQASFWQYVIDLGLLRDESVRSSLEVMRRKTGYSPMERRLRNAA</sequence>
<evidence type="ECO:0000256" key="5">
    <source>
        <dbReference type="SAM" id="MobiDB-lite"/>
    </source>
</evidence>